<keyword evidence="3" id="KW-0238">DNA-binding</keyword>
<sequence>MDGISNIRRIMAIQEILFQMTDEEHELSISEIIEQLKLYFGSDYKVSKNTVKNAIEELRSSKFNIEESIKENQTIHYSHQYREFEIHELRMLIDAISSARFITQEESNKLIEKVKSLTSKHLAKRLRNQVIVDMGVKAENKEVRYHIDTIHSCINQKKMLTFQYGRYNLKKEFILSREGNLYTAWPLSLVWNSDYYYLVAKPEGIEEIRHYRVDRMKKVSEKNVQNLQIEFNITDHLKRCFNMYPGEVDNVEIQFSNQLINVVLDRFGRNINIKKVDEEKFSIKISASVSDGLIRWLLTWASDAKVVSPPYLVKKIKDEVTKMYQNY</sequence>
<comment type="caution">
    <text evidence="3">The sequence shown here is derived from an EMBL/GenBank/DDBJ whole genome shotgun (WGS) entry which is preliminary data.</text>
</comment>
<evidence type="ECO:0000313" key="4">
    <source>
        <dbReference type="Proteomes" id="UP001230005"/>
    </source>
</evidence>
<dbReference type="InterPro" id="IPR051534">
    <property type="entry name" value="CBASS_pafABC_assoc_protein"/>
</dbReference>
<evidence type="ECO:0000313" key="3">
    <source>
        <dbReference type="EMBL" id="MDQ0254130.1"/>
    </source>
</evidence>
<feature type="domain" description="WCX" evidence="2">
    <location>
        <begin position="250"/>
        <end position="323"/>
    </location>
</feature>
<dbReference type="InterPro" id="IPR026881">
    <property type="entry name" value="WYL_dom"/>
</dbReference>
<dbReference type="PANTHER" id="PTHR34580:SF1">
    <property type="entry name" value="PROTEIN PAFC"/>
    <property type="match status" value="1"/>
</dbReference>
<dbReference type="PROSITE" id="PS52050">
    <property type="entry name" value="WYL"/>
    <property type="match status" value="1"/>
</dbReference>
<organism evidence="3 4">
    <name type="scientific">Evansella vedderi</name>
    <dbReference type="NCBI Taxonomy" id="38282"/>
    <lineage>
        <taxon>Bacteria</taxon>
        <taxon>Bacillati</taxon>
        <taxon>Bacillota</taxon>
        <taxon>Bacilli</taxon>
        <taxon>Bacillales</taxon>
        <taxon>Bacillaceae</taxon>
        <taxon>Evansella</taxon>
    </lineage>
</organism>
<evidence type="ECO:0000259" key="2">
    <source>
        <dbReference type="Pfam" id="PF25583"/>
    </source>
</evidence>
<gene>
    <name evidence="3" type="ORF">J2S74_001503</name>
</gene>
<evidence type="ECO:0000259" key="1">
    <source>
        <dbReference type="Pfam" id="PF13280"/>
    </source>
</evidence>
<name>A0ABT9ZSC2_9BACI</name>
<dbReference type="Pfam" id="PF13280">
    <property type="entry name" value="WYL"/>
    <property type="match status" value="1"/>
</dbReference>
<dbReference type="EMBL" id="JAUSUG010000004">
    <property type="protein sequence ID" value="MDQ0254130.1"/>
    <property type="molecule type" value="Genomic_DNA"/>
</dbReference>
<dbReference type="Proteomes" id="UP001230005">
    <property type="component" value="Unassembled WGS sequence"/>
</dbReference>
<dbReference type="Pfam" id="PF25583">
    <property type="entry name" value="WCX"/>
    <property type="match status" value="1"/>
</dbReference>
<dbReference type="GO" id="GO:0003677">
    <property type="term" value="F:DNA binding"/>
    <property type="evidence" value="ECO:0007669"/>
    <property type="project" value="UniProtKB-KW"/>
</dbReference>
<dbReference type="PANTHER" id="PTHR34580">
    <property type="match status" value="1"/>
</dbReference>
<feature type="domain" description="WYL" evidence="1">
    <location>
        <begin position="146"/>
        <end position="219"/>
    </location>
</feature>
<protein>
    <submittedName>
        <fullName evidence="3">DNA-binding transcriptional regulator YafY</fullName>
    </submittedName>
</protein>
<reference evidence="3 4" key="1">
    <citation type="submission" date="2023-07" db="EMBL/GenBank/DDBJ databases">
        <title>Genomic Encyclopedia of Type Strains, Phase IV (KMG-IV): sequencing the most valuable type-strain genomes for metagenomic binning, comparative biology and taxonomic classification.</title>
        <authorList>
            <person name="Goeker M."/>
        </authorList>
    </citation>
    <scope>NUCLEOTIDE SEQUENCE [LARGE SCALE GENOMIC DNA]</scope>
    <source>
        <strain evidence="3 4">DSM 9768</strain>
    </source>
</reference>
<dbReference type="InterPro" id="IPR057727">
    <property type="entry name" value="WCX_dom"/>
</dbReference>
<keyword evidence="4" id="KW-1185">Reference proteome</keyword>
<accession>A0ABT9ZSC2</accession>
<proteinExistence type="predicted"/>